<reference evidence="7 8" key="1">
    <citation type="submission" date="2019-03" db="EMBL/GenBank/DDBJ databases">
        <title>Genomic Encyclopedia of Type Strains, Phase IV (KMG-IV): sequencing the most valuable type-strain genomes for metagenomic binning, comparative biology and taxonomic classification.</title>
        <authorList>
            <person name="Goeker M."/>
        </authorList>
    </citation>
    <scope>NUCLEOTIDE SEQUENCE [LARGE SCALE GENOMIC DNA]</scope>
    <source>
        <strain evidence="7 8">DSM 23802</strain>
    </source>
</reference>
<keyword evidence="4" id="KW-0804">Transcription</keyword>
<feature type="domain" description="Sugar-binding" evidence="5">
    <location>
        <begin position="89"/>
        <end position="337"/>
    </location>
</feature>
<sequence>MDLLQLQLKLVPDILEEMKKRYKILHLISMMQPIGRRSLSQSLGISERILRAEVDFLKQQGLIDVDNIGMKLSQDGVEVLHKVSPYIKKLFGLNDLEKELENKLQLKKVIIIPGDVDHDPLVKKEIGKATAYLMRQYIEENDIVALTGGSTIAEVAEMMPEFPHLHSVLFVPARGGIGENHEYLANTLVSTMAKKTGGSYRLLHIPDQLSEEAYHSLMNEEYVQEILSVIRSARMVVHGVGQAKIMGIRRRMPTEVMQLLEKKKAVGEAFGYYFDQEGDIVYKMKTIGLTLDDLAHIPYIIAVAGGKNKARAILSVLRHNIKQMLVTDEGAAREILNLL</sequence>
<keyword evidence="8" id="KW-1185">Reference proteome</keyword>
<comment type="similarity">
    <text evidence="1">Belongs to the SorC transcriptional regulatory family.</text>
</comment>
<dbReference type="RefSeq" id="WP_341539469.1">
    <property type="nucleotide sequence ID" value="NZ_SMAB01000011.1"/>
</dbReference>
<protein>
    <submittedName>
        <fullName evidence="7">Central glycolytic genes regulator</fullName>
    </submittedName>
</protein>
<dbReference type="Proteomes" id="UP000295788">
    <property type="component" value="Unassembled WGS sequence"/>
</dbReference>
<dbReference type="Gene3D" id="1.10.10.10">
    <property type="entry name" value="Winged helix-like DNA-binding domain superfamily/Winged helix DNA-binding domain"/>
    <property type="match status" value="1"/>
</dbReference>
<dbReference type="PANTHER" id="PTHR34294:SF5">
    <property type="entry name" value="CENTRAL GLYCOLYTIC GENES REGULATOR"/>
    <property type="match status" value="1"/>
</dbReference>
<dbReference type="Pfam" id="PF21715">
    <property type="entry name" value="CggR_N"/>
    <property type="match status" value="1"/>
</dbReference>
<comment type="caution">
    <text evidence="7">The sequence shown here is derived from an EMBL/GenBank/DDBJ whole genome shotgun (WGS) entry which is preliminary data.</text>
</comment>
<dbReference type="GO" id="GO:0003677">
    <property type="term" value="F:DNA binding"/>
    <property type="evidence" value="ECO:0007669"/>
    <property type="project" value="UniProtKB-KW"/>
</dbReference>
<gene>
    <name evidence="7" type="ORF">EDD72_1116</name>
</gene>
<dbReference type="GO" id="GO:0030246">
    <property type="term" value="F:carbohydrate binding"/>
    <property type="evidence" value="ECO:0007669"/>
    <property type="project" value="InterPro"/>
</dbReference>
<keyword evidence="3" id="KW-0238">DNA-binding</keyword>
<dbReference type="InterPro" id="IPR036390">
    <property type="entry name" value="WH_DNA-bd_sf"/>
</dbReference>
<dbReference type="SUPFAM" id="SSF100950">
    <property type="entry name" value="NagB/RpiA/CoA transferase-like"/>
    <property type="match status" value="1"/>
</dbReference>
<keyword evidence="2" id="KW-0805">Transcription regulation</keyword>
<feature type="domain" description="CggR N-terminal DNA binding" evidence="6">
    <location>
        <begin position="18"/>
        <end position="85"/>
    </location>
</feature>
<evidence type="ECO:0000256" key="3">
    <source>
        <dbReference type="ARBA" id="ARBA00023125"/>
    </source>
</evidence>
<proteinExistence type="inferred from homology"/>
<dbReference type="EMBL" id="SMAB01000011">
    <property type="protein sequence ID" value="TCS81770.1"/>
    <property type="molecule type" value="Genomic_DNA"/>
</dbReference>
<dbReference type="Pfam" id="PF04198">
    <property type="entry name" value="Sugar-bind"/>
    <property type="match status" value="1"/>
</dbReference>
<dbReference type="Gene3D" id="3.40.50.1360">
    <property type="match status" value="1"/>
</dbReference>
<name>A0A4R3KF21_9BACI</name>
<dbReference type="AlphaFoldDB" id="A0A4R3KF21"/>
<accession>A0A4R3KF21</accession>
<evidence type="ECO:0000256" key="1">
    <source>
        <dbReference type="ARBA" id="ARBA00010466"/>
    </source>
</evidence>
<dbReference type="SUPFAM" id="SSF46785">
    <property type="entry name" value="Winged helix' DNA-binding domain"/>
    <property type="match status" value="1"/>
</dbReference>
<evidence type="ECO:0000313" key="7">
    <source>
        <dbReference type="EMBL" id="TCS81770.1"/>
    </source>
</evidence>
<evidence type="ECO:0000313" key="8">
    <source>
        <dbReference type="Proteomes" id="UP000295788"/>
    </source>
</evidence>
<evidence type="ECO:0000259" key="6">
    <source>
        <dbReference type="Pfam" id="PF21715"/>
    </source>
</evidence>
<dbReference type="InterPro" id="IPR037171">
    <property type="entry name" value="NagB/RpiA_transferase-like"/>
</dbReference>
<evidence type="ECO:0000256" key="2">
    <source>
        <dbReference type="ARBA" id="ARBA00023015"/>
    </source>
</evidence>
<dbReference type="InterPro" id="IPR051054">
    <property type="entry name" value="SorC_transcr_regulators"/>
</dbReference>
<dbReference type="PANTHER" id="PTHR34294">
    <property type="entry name" value="TRANSCRIPTIONAL REGULATOR-RELATED"/>
    <property type="match status" value="1"/>
</dbReference>
<dbReference type="InterPro" id="IPR036388">
    <property type="entry name" value="WH-like_DNA-bd_sf"/>
</dbReference>
<dbReference type="InterPro" id="IPR048715">
    <property type="entry name" value="CggR_N"/>
</dbReference>
<evidence type="ECO:0000256" key="4">
    <source>
        <dbReference type="ARBA" id="ARBA00023163"/>
    </source>
</evidence>
<evidence type="ECO:0000259" key="5">
    <source>
        <dbReference type="Pfam" id="PF04198"/>
    </source>
</evidence>
<dbReference type="InterPro" id="IPR007324">
    <property type="entry name" value="Sugar-bd_dom_put"/>
</dbReference>
<organism evidence="7 8">
    <name type="scientific">Tepidibacillus fermentans</name>
    <dbReference type="NCBI Taxonomy" id="1281767"/>
    <lineage>
        <taxon>Bacteria</taxon>
        <taxon>Bacillati</taxon>
        <taxon>Bacillota</taxon>
        <taxon>Bacilli</taxon>
        <taxon>Bacillales</taxon>
        <taxon>Bacillaceae</taxon>
        <taxon>Tepidibacillus</taxon>
    </lineage>
</organism>